<feature type="domain" description="Subtilisin-like protease fibronectin type-III" evidence="12">
    <location>
        <begin position="703"/>
        <end position="800"/>
    </location>
</feature>
<dbReference type="Gene3D" id="3.40.50.200">
    <property type="entry name" value="Peptidase S8/S53 domain"/>
    <property type="match status" value="1"/>
</dbReference>
<dbReference type="InterPro" id="IPR000209">
    <property type="entry name" value="Peptidase_S8/S53_dom"/>
</dbReference>
<feature type="signal peptide" evidence="9">
    <location>
        <begin position="1"/>
        <end position="25"/>
    </location>
</feature>
<feature type="compositionally biased region" description="Polar residues" evidence="8">
    <location>
        <begin position="616"/>
        <end position="627"/>
    </location>
</feature>
<dbReference type="InterPro" id="IPR023828">
    <property type="entry name" value="Peptidase_S8_Ser-AS"/>
</dbReference>
<protein>
    <submittedName>
        <fullName evidence="13">Uncharacterized protein</fullName>
    </submittedName>
</protein>
<accession>A0AAV5FTJ8</accession>
<evidence type="ECO:0000313" key="14">
    <source>
        <dbReference type="Proteomes" id="UP001054889"/>
    </source>
</evidence>
<feature type="active site" description="Charge relay system" evidence="6 7">
    <location>
        <position position="242"/>
    </location>
</feature>
<evidence type="ECO:0000256" key="3">
    <source>
        <dbReference type="ARBA" id="ARBA00022729"/>
    </source>
</evidence>
<dbReference type="GO" id="GO:0006508">
    <property type="term" value="P:proteolysis"/>
    <property type="evidence" value="ECO:0007669"/>
    <property type="project" value="UniProtKB-KW"/>
</dbReference>
<dbReference type="Pfam" id="PF00082">
    <property type="entry name" value="Peptidase_S8"/>
    <property type="match status" value="1"/>
</dbReference>
<dbReference type="PRINTS" id="PR00723">
    <property type="entry name" value="SUBTILISIN"/>
</dbReference>
<gene>
    <name evidence="13" type="primary">gb26982</name>
    <name evidence="13" type="ORF">PR202_gb26982</name>
</gene>
<dbReference type="GO" id="GO:0004252">
    <property type="term" value="F:serine-type endopeptidase activity"/>
    <property type="evidence" value="ECO:0007669"/>
    <property type="project" value="UniProtKB-UniRule"/>
</dbReference>
<dbReference type="InterPro" id="IPR041469">
    <property type="entry name" value="Subtilisin-like_FN3"/>
</dbReference>
<dbReference type="InterPro" id="IPR034197">
    <property type="entry name" value="Peptidases_S8_3"/>
</dbReference>
<dbReference type="Gene3D" id="3.50.30.30">
    <property type="match status" value="1"/>
</dbReference>
<keyword evidence="5 7" id="KW-0720">Serine protease</keyword>
<name>A0AAV5FTJ8_ELECO</name>
<evidence type="ECO:0000256" key="4">
    <source>
        <dbReference type="ARBA" id="ARBA00022801"/>
    </source>
</evidence>
<dbReference type="Pfam" id="PF05922">
    <property type="entry name" value="Inhibitor_I9"/>
    <property type="match status" value="1"/>
</dbReference>
<dbReference type="Proteomes" id="UP001054889">
    <property type="component" value="Unassembled WGS sequence"/>
</dbReference>
<dbReference type="PANTHER" id="PTHR10795">
    <property type="entry name" value="PROPROTEIN CONVERTASE SUBTILISIN/KEXIN"/>
    <property type="match status" value="1"/>
</dbReference>
<dbReference type="Gene3D" id="3.30.70.80">
    <property type="entry name" value="Peptidase S8 propeptide/proteinase inhibitor I9"/>
    <property type="match status" value="1"/>
</dbReference>
<keyword evidence="14" id="KW-1185">Reference proteome</keyword>
<dbReference type="SUPFAM" id="SSF52743">
    <property type="entry name" value="Subtilisin-like"/>
    <property type="match status" value="1"/>
</dbReference>
<evidence type="ECO:0000313" key="13">
    <source>
        <dbReference type="EMBL" id="GJN37977.1"/>
    </source>
</evidence>
<evidence type="ECO:0000256" key="2">
    <source>
        <dbReference type="ARBA" id="ARBA00022670"/>
    </source>
</evidence>
<dbReference type="Gene3D" id="2.60.40.2310">
    <property type="match status" value="1"/>
</dbReference>
<dbReference type="InterPro" id="IPR037045">
    <property type="entry name" value="S8pro/Inhibitor_I9_sf"/>
</dbReference>
<feature type="active site" description="Charge relay system" evidence="6 7">
    <location>
        <position position="162"/>
    </location>
</feature>
<evidence type="ECO:0000256" key="9">
    <source>
        <dbReference type="SAM" id="SignalP"/>
    </source>
</evidence>
<comment type="similarity">
    <text evidence="1 7">Belongs to the peptidase S8 family.</text>
</comment>
<dbReference type="EMBL" id="BQKI01000095">
    <property type="protein sequence ID" value="GJN37977.1"/>
    <property type="molecule type" value="Genomic_DNA"/>
</dbReference>
<keyword evidence="4 7" id="KW-0378">Hydrolase</keyword>
<reference evidence="13" key="2">
    <citation type="submission" date="2021-12" db="EMBL/GenBank/DDBJ databases">
        <title>Resequencing data analysis of finger millet.</title>
        <authorList>
            <person name="Hatakeyama M."/>
            <person name="Aluri S."/>
            <person name="Balachadran M.T."/>
            <person name="Sivarajan S.R."/>
            <person name="Poveda L."/>
            <person name="Shimizu-Inatsugi R."/>
            <person name="Schlapbach R."/>
            <person name="Sreeman S.M."/>
            <person name="Shimizu K.K."/>
        </authorList>
    </citation>
    <scope>NUCLEOTIDE SEQUENCE</scope>
</reference>
<dbReference type="CDD" id="cd04852">
    <property type="entry name" value="Peptidases_S8_3"/>
    <property type="match status" value="1"/>
</dbReference>
<feature type="region of interest" description="Disordered" evidence="8">
    <location>
        <begin position="615"/>
        <end position="634"/>
    </location>
</feature>
<comment type="caution">
    <text evidence="13">The sequence shown here is derived from an EMBL/GenBank/DDBJ whole genome shotgun (WGS) entry which is preliminary data.</text>
</comment>
<dbReference type="InterPro" id="IPR036852">
    <property type="entry name" value="Peptidase_S8/S53_dom_sf"/>
</dbReference>
<dbReference type="FunFam" id="3.40.50.200:FF:000006">
    <property type="entry name" value="Subtilisin-like protease SBT1.5"/>
    <property type="match status" value="1"/>
</dbReference>
<keyword evidence="3 9" id="KW-0732">Signal</keyword>
<evidence type="ECO:0000256" key="5">
    <source>
        <dbReference type="ARBA" id="ARBA00022825"/>
    </source>
</evidence>
<dbReference type="CDD" id="cd02120">
    <property type="entry name" value="PA_subtilisin_like"/>
    <property type="match status" value="1"/>
</dbReference>
<dbReference type="PROSITE" id="PS51892">
    <property type="entry name" value="SUBTILASE"/>
    <property type="match status" value="1"/>
</dbReference>
<evidence type="ECO:0000259" key="12">
    <source>
        <dbReference type="Pfam" id="PF17766"/>
    </source>
</evidence>
<evidence type="ECO:0000256" key="8">
    <source>
        <dbReference type="SAM" id="MobiDB-lite"/>
    </source>
</evidence>
<feature type="chain" id="PRO_5043853919" evidence="9">
    <location>
        <begin position="26"/>
        <end position="803"/>
    </location>
</feature>
<dbReference type="AlphaFoldDB" id="A0AAV5FTJ8"/>
<evidence type="ECO:0000256" key="7">
    <source>
        <dbReference type="PROSITE-ProRule" id="PRU01240"/>
    </source>
</evidence>
<dbReference type="Pfam" id="PF17766">
    <property type="entry name" value="fn3_6"/>
    <property type="match status" value="1"/>
</dbReference>
<reference evidence="13" key="1">
    <citation type="journal article" date="2018" name="DNA Res.">
        <title>Multiple hybrid de novo genome assembly of finger millet, an orphan allotetraploid crop.</title>
        <authorList>
            <person name="Hatakeyama M."/>
            <person name="Aluri S."/>
            <person name="Balachadran M.T."/>
            <person name="Sivarajan S.R."/>
            <person name="Patrignani A."/>
            <person name="Gruter S."/>
            <person name="Poveda L."/>
            <person name="Shimizu-Inatsugi R."/>
            <person name="Baeten J."/>
            <person name="Francoijs K.J."/>
            <person name="Nataraja K.N."/>
            <person name="Reddy Y.A.N."/>
            <person name="Phadnis S."/>
            <person name="Ravikumar R.L."/>
            <person name="Schlapbach R."/>
            <person name="Sreeman S.M."/>
            <person name="Shimizu K.K."/>
        </authorList>
    </citation>
    <scope>NUCLEOTIDE SEQUENCE</scope>
</reference>
<feature type="domain" description="Inhibitor I9" evidence="11">
    <location>
        <begin position="33"/>
        <end position="129"/>
    </location>
</feature>
<feature type="domain" description="Peptidase S8/S53" evidence="10">
    <location>
        <begin position="155"/>
        <end position="624"/>
    </location>
</feature>
<evidence type="ECO:0000259" key="10">
    <source>
        <dbReference type="Pfam" id="PF00082"/>
    </source>
</evidence>
<evidence type="ECO:0000256" key="1">
    <source>
        <dbReference type="ARBA" id="ARBA00011073"/>
    </source>
</evidence>
<dbReference type="InterPro" id="IPR015500">
    <property type="entry name" value="Peptidase_S8_subtilisin-rel"/>
</dbReference>
<evidence type="ECO:0000256" key="6">
    <source>
        <dbReference type="PIRSR" id="PIRSR615500-1"/>
    </source>
</evidence>
<evidence type="ECO:0000259" key="11">
    <source>
        <dbReference type="Pfam" id="PF05922"/>
    </source>
</evidence>
<keyword evidence="2 7" id="KW-0645">Protease</keyword>
<dbReference type="InterPro" id="IPR045051">
    <property type="entry name" value="SBT"/>
</dbReference>
<sequence length="803" mass="82599">MVNTARFVILVLAYRFLVPFLSVSAEPGQARESYVVYMGSPSSGGAGVDPEAVRASHLEMLSSIIASEEQGTVALKLKQSFHHAFEGFAADFTEKEAAAISGSVLAVSALPNRHERVVSVFKDRTLQLHTTRSWDFLEVQSGLRPARLGRRASGDVIIAVVDTGVWPESPSFDDAGMRPVPARWRGVCMEGPDFNKSNCNKKLIGARYYSVMPDASPSSTSSSATAAFAATATGSPRDTVGHGTHTASTAGGAVVPDADYYGLARGAAKGGAAGARVAAYRACSLGGCASSSVLKAIDDAVGDGADVVSVSVGIGSAFQSDFLADPIALAALHAHQKGVLVVCSAGNDGPRPYTVVNTAPWVLTVAASSIDRSFQSTVVLGNGAVLKGIGINFSNQSLNGGKYPLVFGPQAAAPYAPVAEASNCYPGSLDAQKVAGKIVVCVATDATVSRRVKKLVAEGMGARGLLLIDDAEKDVPLVSGGFAFSQVGVDAGAQILQYINSTKNPTAVILPTQDVKDFKPAPVVASFSARGPGLTESILKPDLMAPGVSILAATIPSEDASEVPPGKTPSPFAIKSGTSMACPHVAGAAAFVKSAHPGWTPSMVRSALMTTATTTNNLGRPITSSATGAPATAHDMGAGEVSPLRALSPGLVFDATTHDYLVFLCLYGYKEQVVRKVAGDAGFRCPNNAADGAAAAQDLIAAELNYPSISVAKLARGKTATVARTAMNVGPSNATYVAHVDAPSGVTVTVAPDRLVFSKRWTTARYQVSFSVAGGAGKGYAHGAITWSDGAHSVRTPFAVNVV</sequence>
<dbReference type="InterPro" id="IPR010259">
    <property type="entry name" value="S8pro/Inhibitor_I9"/>
</dbReference>
<dbReference type="PROSITE" id="PS00138">
    <property type="entry name" value="SUBTILASE_SER"/>
    <property type="match status" value="1"/>
</dbReference>
<proteinExistence type="inferred from homology"/>
<organism evidence="13 14">
    <name type="scientific">Eleusine coracana subsp. coracana</name>
    <dbReference type="NCBI Taxonomy" id="191504"/>
    <lineage>
        <taxon>Eukaryota</taxon>
        <taxon>Viridiplantae</taxon>
        <taxon>Streptophyta</taxon>
        <taxon>Embryophyta</taxon>
        <taxon>Tracheophyta</taxon>
        <taxon>Spermatophyta</taxon>
        <taxon>Magnoliopsida</taxon>
        <taxon>Liliopsida</taxon>
        <taxon>Poales</taxon>
        <taxon>Poaceae</taxon>
        <taxon>PACMAD clade</taxon>
        <taxon>Chloridoideae</taxon>
        <taxon>Cynodonteae</taxon>
        <taxon>Eleusininae</taxon>
        <taxon>Eleusine</taxon>
    </lineage>
</organism>
<feature type="active site" description="Charge relay system" evidence="6 7">
    <location>
        <position position="579"/>
    </location>
</feature>